<dbReference type="GO" id="GO:0042597">
    <property type="term" value="C:periplasmic space"/>
    <property type="evidence" value="ECO:0007669"/>
    <property type="project" value="UniProtKB-SubCell"/>
</dbReference>
<dbReference type="PANTHER" id="PTHR39210:SF1">
    <property type="entry name" value="HEPARIN-SULFATE LYASE"/>
    <property type="match status" value="1"/>
</dbReference>
<organism evidence="8 9">
    <name type="scientific">Paenibacillus nasutitermitis</name>
    <dbReference type="NCBI Taxonomy" id="1652958"/>
    <lineage>
        <taxon>Bacteria</taxon>
        <taxon>Bacillati</taxon>
        <taxon>Bacillota</taxon>
        <taxon>Bacilli</taxon>
        <taxon>Bacillales</taxon>
        <taxon>Paenibacillaceae</taxon>
        <taxon>Paenibacillus</taxon>
    </lineage>
</organism>
<evidence type="ECO:0000256" key="4">
    <source>
        <dbReference type="ARBA" id="ARBA00023239"/>
    </source>
</evidence>
<dbReference type="InterPro" id="IPR036582">
    <property type="entry name" value="Mao_N_sf"/>
</dbReference>
<evidence type="ECO:0000259" key="7">
    <source>
        <dbReference type="Pfam" id="PF07940"/>
    </source>
</evidence>
<reference evidence="8" key="2">
    <citation type="submission" date="2020-09" db="EMBL/GenBank/DDBJ databases">
        <authorList>
            <person name="Sun Q."/>
            <person name="Zhou Y."/>
        </authorList>
    </citation>
    <scope>NUCLEOTIDE SEQUENCE</scope>
    <source>
        <strain evidence="8">CGMCC 1.15178</strain>
    </source>
</reference>
<dbReference type="Pfam" id="PF02368">
    <property type="entry name" value="Big_2"/>
    <property type="match status" value="1"/>
</dbReference>
<dbReference type="Gene3D" id="2.70.98.70">
    <property type="match status" value="1"/>
</dbReference>
<keyword evidence="2" id="KW-0732">Signal</keyword>
<gene>
    <name evidence="8" type="ORF">GCM10010911_42870</name>
</gene>
<protein>
    <submittedName>
        <fullName evidence="8">Uncharacterized protein</fullName>
    </submittedName>
</protein>
<dbReference type="Gene3D" id="2.60.40.1080">
    <property type="match status" value="1"/>
</dbReference>
<evidence type="ECO:0000256" key="1">
    <source>
        <dbReference type="ARBA" id="ARBA00004418"/>
    </source>
</evidence>
<evidence type="ECO:0000259" key="5">
    <source>
        <dbReference type="Pfam" id="PF02368"/>
    </source>
</evidence>
<feature type="domain" description="BIG2" evidence="5">
    <location>
        <begin position="1385"/>
        <end position="1457"/>
    </location>
</feature>
<keyword evidence="4" id="KW-0456">Lyase</keyword>
<dbReference type="PANTHER" id="PTHR39210">
    <property type="entry name" value="HEPARIN-SULFATE LYASE"/>
    <property type="match status" value="1"/>
</dbReference>
<reference evidence="8" key="1">
    <citation type="journal article" date="2014" name="Int. J. Syst. Evol. Microbiol.">
        <title>Complete genome sequence of Corynebacterium casei LMG S-19264T (=DSM 44701T), isolated from a smear-ripened cheese.</title>
        <authorList>
            <consortium name="US DOE Joint Genome Institute (JGI-PGF)"/>
            <person name="Walter F."/>
            <person name="Albersmeier A."/>
            <person name="Kalinowski J."/>
            <person name="Ruckert C."/>
        </authorList>
    </citation>
    <scope>NUCLEOTIDE SEQUENCE</scope>
    <source>
        <strain evidence="8">CGMCC 1.15178</strain>
    </source>
</reference>
<dbReference type="SUPFAM" id="SSF49344">
    <property type="entry name" value="CBD9-like"/>
    <property type="match status" value="1"/>
</dbReference>
<name>A0A917DXQ8_9BACL</name>
<dbReference type="GO" id="GO:0016829">
    <property type="term" value="F:lyase activity"/>
    <property type="evidence" value="ECO:0007669"/>
    <property type="project" value="UniProtKB-KW"/>
</dbReference>
<dbReference type="InterPro" id="IPR003343">
    <property type="entry name" value="Big_2"/>
</dbReference>
<evidence type="ECO:0000313" key="8">
    <source>
        <dbReference type="EMBL" id="GGD80183.1"/>
    </source>
</evidence>
<feature type="domain" description="Copper amine oxidase-like N-terminal" evidence="6">
    <location>
        <begin position="51"/>
        <end position="163"/>
    </location>
</feature>
<evidence type="ECO:0000259" key="6">
    <source>
        <dbReference type="Pfam" id="PF07833"/>
    </source>
</evidence>
<dbReference type="InterPro" id="IPR008929">
    <property type="entry name" value="Chondroitin_lyas"/>
</dbReference>
<evidence type="ECO:0000313" key="9">
    <source>
        <dbReference type="Proteomes" id="UP000612456"/>
    </source>
</evidence>
<sequence>MLIESALRKKKYRFEMRVMSLFLAMIMMTASMFPSPPIHANDAEETINVYVNGELVSFADDEQQPVWSGGDAVLVPLTTIAVKAGWMIEPIQGPNQTEQVNVFNNSGTFIEVKADEGSIVLNGQVVDAEINPVVMNGVVMVPLKTVGELLNSQFVWDEIDRAAYLLTPLFPTYLNRWAIVPESTTQALTIDGRLDEPLWGNSASLDKFTMMNSHAPAWPQPEVKITYDQDNMYIGVRTLHPQDEDLTSQRGIHIMLSPANSSETYFNIPIVTQNGNINVAPNWGPGLIELTDFTTETYKMSAAGPSDPVEWTTEIAVPLDTLQADGHVSDEEWKLNVVTYKVIDNHPIFHTWYPVFRSFYMDQGTSADRPVPNYSIRADIVHEGRMGRLFFDSLPQSLIANTTIENITPWEPEQLTMEYKSVTEKGFSLLAPEINPETSELQLTWKSPSGIRTILENVSFSKVGERVVVTFQHPIADEPGAYELELALMQPGSTTAEWTVLAIDGQEMIAAGVRSFAHQVVTPEVTKAHVELSPASAAEPLVSLIPEKVGFIWLGDPSRPEMDPNNLFSWNVNNPDVLVSLVSGLTFPNAAYPETEVLSVKNRKGETVDYPYFEQEGKRYFISAHLWYKQRLHAITQTKAKASSDPSTAARMLYRFAQVYEGYVPSNDYLWRQYPIDPNSGAPNAYWGGVWSRWFYNDLPSIQSLLEAFEMLKKTDVFEQLSAEAGENVERRIVENMFKASADFIRSYAIFNGNMDPQIWSGYLAIAKAIDEPDYVHEAVSLMKEYLSRTYLSDGFFMEVTTSYHDQSTNGLIQSSTKLQDWVDPEGYISPRTGTRLDGLDLAEGYPMLQKAKDISQMLVYPNGSVFPLNDTWAFEKKNRLETGSLLLPASGISRISRNSGDREAQLYMTFSPKYGHNHLDPLNLGLFANGLELLPDIGYTSTLYRYPSVSTLGHNTVVVDSSDMDVQTSRDGGSLELFAPIGPTMQVMRARQENAYPGVEQYSREPWYIGFPLGDGSDGYVVDVFRIAGGSRHEYTLQGDANYDTTLETDLPLTDYGPNLLAPGSTWVEATRQAEKGSASEDQYPGYIYMKDIQSAPVVDGQYELDFVTRDNNQLKGKLKVRGFAGEGDNELLIGNYPSLKMTRLNSKALDTNEEAIQYTMPKFVVRREGANLKSTFTTVLEPYSGQSGTIIEQAKVLNADASETGNVALEVTYGNITDLIFSSNNPDEPFVVGDVKLQGKMGFIRMEDGIVQSMTLVGGTLLKKGYYEVTDTGAATGKITDVLRVADGHVDNAFVTDTVVSQENIGKYMIVTHPDETSHGYKIKDIATTAGSSILILDDMDPGFRIGADGSSRMTSYPMKQWMGDHRFVIDNIATDIQAGKLSVVPERSNIAVGERASLSVSVLQGDGTPIDLAQVESVEYESSDSSIATVEVEVDGTIRVAALSPGMAMITVTAILNGIEMKQTVAISVMGTTQPIRIGTIEFTDLVDNAVTDLNGMSQIRIKAQVDNSSASDQSILLIVALSDVNGNVLRVAEVNKVIATGMSETIRADLDVSDQTAGSFLKILFWNSKEGMQPYSSEMQFPNGTGGN</sequence>
<feature type="domain" description="Heparinase II/III-like C-terminal" evidence="7">
    <location>
        <begin position="886"/>
        <end position="964"/>
    </location>
</feature>
<dbReference type="InterPro" id="IPR012854">
    <property type="entry name" value="Cu_amine_oxidase-like_N"/>
</dbReference>
<accession>A0A917DXQ8</accession>
<comment type="caution">
    <text evidence="8">The sequence shown here is derived from an EMBL/GenBank/DDBJ whole genome shotgun (WGS) entry which is preliminary data.</text>
</comment>
<dbReference type="Pfam" id="PF07940">
    <property type="entry name" value="Hepar_II_III_C"/>
    <property type="match status" value="1"/>
</dbReference>
<dbReference type="EMBL" id="BMHP01000003">
    <property type="protein sequence ID" value="GGD80183.1"/>
    <property type="molecule type" value="Genomic_DNA"/>
</dbReference>
<dbReference type="Proteomes" id="UP000612456">
    <property type="component" value="Unassembled WGS sequence"/>
</dbReference>
<dbReference type="Pfam" id="PF07833">
    <property type="entry name" value="Cu_amine_oxidN1"/>
    <property type="match status" value="1"/>
</dbReference>
<dbReference type="SUPFAM" id="SSF55383">
    <property type="entry name" value="Copper amine oxidase, domain N"/>
    <property type="match status" value="1"/>
</dbReference>
<keyword evidence="3" id="KW-0574">Periplasm</keyword>
<keyword evidence="9" id="KW-1185">Reference proteome</keyword>
<dbReference type="Gene3D" id="2.60.40.1190">
    <property type="match status" value="1"/>
</dbReference>
<dbReference type="Gene3D" id="3.30.457.10">
    <property type="entry name" value="Copper amine oxidase-like, N-terminal domain"/>
    <property type="match status" value="1"/>
</dbReference>
<dbReference type="InterPro" id="IPR012480">
    <property type="entry name" value="Hepar_II_III_C"/>
</dbReference>
<dbReference type="SUPFAM" id="SSF48230">
    <property type="entry name" value="Chondroitin AC/alginate lyase"/>
    <property type="match status" value="1"/>
</dbReference>
<comment type="subcellular location">
    <subcellularLocation>
        <location evidence="1">Periplasm</location>
    </subcellularLocation>
</comment>
<evidence type="ECO:0000256" key="2">
    <source>
        <dbReference type="ARBA" id="ARBA00022729"/>
    </source>
</evidence>
<dbReference type="Gene3D" id="1.50.10.100">
    <property type="entry name" value="Chondroitin AC/alginate lyase"/>
    <property type="match status" value="1"/>
</dbReference>
<dbReference type="RefSeq" id="WP_188994748.1">
    <property type="nucleotide sequence ID" value="NZ_BMHP01000003.1"/>
</dbReference>
<proteinExistence type="predicted"/>
<evidence type="ECO:0000256" key="3">
    <source>
        <dbReference type="ARBA" id="ARBA00022764"/>
    </source>
</evidence>